<dbReference type="Proteomes" id="UP000191901">
    <property type="component" value="Chromosome"/>
</dbReference>
<evidence type="ECO:0000313" key="2">
    <source>
        <dbReference type="Proteomes" id="UP000191901"/>
    </source>
</evidence>
<dbReference type="EMBL" id="CP021983">
    <property type="protein sequence ID" value="ASC70733.1"/>
    <property type="molecule type" value="Genomic_DNA"/>
</dbReference>
<name>A0A1Z3HKA9_9CYAN</name>
<keyword evidence="2" id="KW-1185">Reference proteome</keyword>
<accession>A0A1Z3HKA9</accession>
<gene>
    <name evidence="1" type="ORF">XM38_016780</name>
</gene>
<dbReference type="KEGG" id="hhg:XM38_016780"/>
<protein>
    <submittedName>
        <fullName evidence="1">Uncharacterized protein</fullName>
    </submittedName>
</protein>
<proteinExistence type="predicted"/>
<evidence type="ECO:0000313" key="1">
    <source>
        <dbReference type="EMBL" id="ASC70733.1"/>
    </source>
</evidence>
<organism evidence="1 2">
    <name type="scientific">Halomicronema hongdechloris C2206</name>
    <dbReference type="NCBI Taxonomy" id="1641165"/>
    <lineage>
        <taxon>Bacteria</taxon>
        <taxon>Bacillati</taxon>
        <taxon>Cyanobacteriota</taxon>
        <taxon>Cyanophyceae</taxon>
        <taxon>Nodosilineales</taxon>
        <taxon>Nodosilineaceae</taxon>
        <taxon>Halomicronema</taxon>
    </lineage>
</organism>
<reference evidence="1 2" key="1">
    <citation type="journal article" date="2016" name="Biochim. Biophys. Acta">
        <title>Characterization of red-shifted phycobilisomes isolated from the chlorophyll f-containing cyanobacterium Halomicronema hongdechloris.</title>
        <authorList>
            <person name="Li Y."/>
            <person name="Lin Y."/>
            <person name="Garvey C.J."/>
            <person name="Birch D."/>
            <person name="Corkery R.W."/>
            <person name="Loughlin P.C."/>
            <person name="Scheer H."/>
            <person name="Willows R.D."/>
            <person name="Chen M."/>
        </authorList>
    </citation>
    <scope>NUCLEOTIDE SEQUENCE [LARGE SCALE GENOMIC DNA]</scope>
    <source>
        <strain evidence="1 2">C2206</strain>
    </source>
</reference>
<sequence length="173" mass="19425">MRRDLSRLTDMPFRRSRAAVCPGRRSPREAKFPRMSALTGASKCGLTEVYHALPMRRDLERPTDRLFRRSRAVVRLRSLRAEPLCEHYKQFDSVAPAEPLCEHYRRFALVVGGRGKRNSPGRAPRATRLSAVLPWSTATNRLKQIPMLKGLGLGAGVGGDNVAITYQLILISD</sequence>
<dbReference type="AlphaFoldDB" id="A0A1Z3HKA9"/>